<evidence type="ECO:0000256" key="1">
    <source>
        <dbReference type="SAM" id="MobiDB-lite"/>
    </source>
</evidence>
<keyword evidence="2" id="KW-0812">Transmembrane</keyword>
<accession>A0ABP8M415</accession>
<keyword evidence="2" id="KW-1133">Transmembrane helix</keyword>
<dbReference type="RefSeq" id="WP_345030759.1">
    <property type="nucleotide sequence ID" value="NZ_BAABEY010000028.1"/>
</dbReference>
<feature type="region of interest" description="Disordered" evidence="1">
    <location>
        <begin position="165"/>
        <end position="186"/>
    </location>
</feature>
<feature type="transmembrane region" description="Helical" evidence="2">
    <location>
        <begin position="48"/>
        <end position="69"/>
    </location>
</feature>
<evidence type="ECO:0000313" key="4">
    <source>
        <dbReference type="Proteomes" id="UP001501508"/>
    </source>
</evidence>
<proteinExistence type="predicted"/>
<sequence length="464" mass="51810">MKTNRFDETIRKKLEAIQPEVTDRDWNSFQKYSALQEPVVLTGRNRKWVAYGVAASVLVAMMGVCGVLYRQNQALESELVSLRHAVGKLTKELNSLPADSGFREERDQALVNADPEQPGIDYGEIQGVPEEPEQPTEKVHRPSQYAEAFEQPHRPAVRQVQALKAGEPGTVPQMAAESRFSSSGHRSIPEITQITSGAQNAVERTKWTASMGPVNGRREVAWAVPAKSAAQSHPAIQQSLPGAGAVPKAEELSKPAEQQRALPTFITERPYRVGISVSTTPSMRSLGFVNEFLLFRNISIAWGISQTRYDQVRFFNERVFGHETGQNFRKTFGGGMPYSSDIQNIKTQTTLIQLPVALSYRYALPAGFSVAAGVSTHVNLKFRQSLGYDFWDGYRVREISGLKYRKMSYPIVNNVSPVLGLEKRFDPLVLQGEVFYHFQKDDIPYLDAGRAFGGRLKILYQIGK</sequence>
<dbReference type="Proteomes" id="UP001501508">
    <property type="component" value="Unassembled WGS sequence"/>
</dbReference>
<evidence type="ECO:0000256" key="2">
    <source>
        <dbReference type="SAM" id="Phobius"/>
    </source>
</evidence>
<evidence type="ECO:0000313" key="3">
    <source>
        <dbReference type="EMBL" id="GAA4442979.1"/>
    </source>
</evidence>
<evidence type="ECO:0008006" key="5">
    <source>
        <dbReference type="Google" id="ProtNLM"/>
    </source>
</evidence>
<name>A0ABP8M415_9BACT</name>
<organism evidence="3 4">
    <name type="scientific">Ravibacter arvi</name>
    <dbReference type="NCBI Taxonomy" id="2051041"/>
    <lineage>
        <taxon>Bacteria</taxon>
        <taxon>Pseudomonadati</taxon>
        <taxon>Bacteroidota</taxon>
        <taxon>Cytophagia</taxon>
        <taxon>Cytophagales</taxon>
        <taxon>Spirosomataceae</taxon>
        <taxon>Ravibacter</taxon>
    </lineage>
</organism>
<protein>
    <recommendedName>
        <fullName evidence="5">Outer membrane protein beta-barrel domain-containing protein</fullName>
    </recommendedName>
</protein>
<reference evidence="4" key="1">
    <citation type="journal article" date="2019" name="Int. J. Syst. Evol. Microbiol.">
        <title>The Global Catalogue of Microorganisms (GCM) 10K type strain sequencing project: providing services to taxonomists for standard genome sequencing and annotation.</title>
        <authorList>
            <consortium name="The Broad Institute Genomics Platform"/>
            <consortium name="The Broad Institute Genome Sequencing Center for Infectious Disease"/>
            <person name="Wu L."/>
            <person name="Ma J."/>
        </authorList>
    </citation>
    <scope>NUCLEOTIDE SEQUENCE [LARGE SCALE GENOMIC DNA]</scope>
    <source>
        <strain evidence="4">JCM 31920</strain>
    </source>
</reference>
<keyword evidence="4" id="KW-1185">Reference proteome</keyword>
<gene>
    <name evidence="3" type="ORF">GCM10023091_30720</name>
</gene>
<comment type="caution">
    <text evidence="3">The sequence shown here is derived from an EMBL/GenBank/DDBJ whole genome shotgun (WGS) entry which is preliminary data.</text>
</comment>
<dbReference type="EMBL" id="BAABEY010000028">
    <property type="protein sequence ID" value="GAA4442979.1"/>
    <property type="molecule type" value="Genomic_DNA"/>
</dbReference>
<keyword evidence="2" id="KW-0472">Membrane</keyword>